<comment type="caution">
    <text evidence="1">The sequence shown here is derived from an EMBL/GenBank/DDBJ whole genome shotgun (WGS) entry which is preliminary data.</text>
</comment>
<dbReference type="InterPro" id="IPR035959">
    <property type="entry name" value="RutC-like_sf"/>
</dbReference>
<evidence type="ECO:0008006" key="3">
    <source>
        <dbReference type="Google" id="ProtNLM"/>
    </source>
</evidence>
<dbReference type="EMBL" id="CABFNQ020000699">
    <property type="protein sequence ID" value="CAH0024686.1"/>
    <property type="molecule type" value="Genomic_DNA"/>
</dbReference>
<sequence length="154" mass="17217">MSSLTFYAAPGFGKQCQEMFGFSDACIIGDRMVTTGQIGGNPLDREAQQSMSLEEEIAQAFKNVNNVILTTLEQAKHPKFAMTKQDNKTGWDIVVKLTSYHVNLAENSTLLRELMVKNIKLWCPRHQPLFTMVGIESLPFASTNVELEVEVFLG</sequence>
<evidence type="ECO:0000313" key="2">
    <source>
        <dbReference type="Proteomes" id="UP000696573"/>
    </source>
</evidence>
<dbReference type="SUPFAM" id="SSF55298">
    <property type="entry name" value="YjgF-like"/>
    <property type="match status" value="1"/>
</dbReference>
<dbReference type="Proteomes" id="UP000696573">
    <property type="component" value="Unassembled WGS sequence"/>
</dbReference>
<dbReference type="OrthoDB" id="309640at2759"/>
<dbReference type="Gene3D" id="3.30.1330.40">
    <property type="entry name" value="RutC-like"/>
    <property type="match status" value="1"/>
</dbReference>
<keyword evidence="2" id="KW-1185">Reference proteome</keyword>
<accession>A0A9N9YN97</accession>
<organism evidence="1 2">
    <name type="scientific">Clonostachys rhizophaga</name>
    <dbReference type="NCBI Taxonomy" id="160324"/>
    <lineage>
        <taxon>Eukaryota</taxon>
        <taxon>Fungi</taxon>
        <taxon>Dikarya</taxon>
        <taxon>Ascomycota</taxon>
        <taxon>Pezizomycotina</taxon>
        <taxon>Sordariomycetes</taxon>
        <taxon>Hypocreomycetidae</taxon>
        <taxon>Hypocreales</taxon>
        <taxon>Bionectriaceae</taxon>
        <taxon>Clonostachys</taxon>
    </lineage>
</organism>
<name>A0A9N9YN97_9HYPO</name>
<dbReference type="InterPro" id="IPR006175">
    <property type="entry name" value="YjgF/YER057c/UK114"/>
</dbReference>
<reference evidence="1" key="1">
    <citation type="submission" date="2021-10" db="EMBL/GenBank/DDBJ databases">
        <authorList>
            <person name="Piombo E."/>
        </authorList>
    </citation>
    <scope>NUCLEOTIDE SEQUENCE</scope>
</reference>
<proteinExistence type="predicted"/>
<protein>
    <recommendedName>
        <fullName evidence="3">YjgF-like protein</fullName>
    </recommendedName>
</protein>
<gene>
    <name evidence="1" type="ORF">CRHIZ90672A_00014707</name>
</gene>
<dbReference type="AlphaFoldDB" id="A0A9N9YN97"/>
<dbReference type="Pfam" id="PF01042">
    <property type="entry name" value="Ribonuc_L-PSP"/>
    <property type="match status" value="1"/>
</dbReference>
<evidence type="ECO:0000313" key="1">
    <source>
        <dbReference type="EMBL" id="CAH0024686.1"/>
    </source>
</evidence>